<dbReference type="RefSeq" id="WP_342115688.1">
    <property type="nucleotide sequence ID" value="NZ_JBCAUN010000003.1"/>
</dbReference>
<evidence type="ECO:0000313" key="3">
    <source>
        <dbReference type="Proteomes" id="UP001425155"/>
    </source>
</evidence>
<feature type="compositionally biased region" description="Basic and acidic residues" evidence="1">
    <location>
        <begin position="1"/>
        <end position="17"/>
    </location>
</feature>
<proteinExistence type="predicted"/>
<organism evidence="2 3">
    <name type="scientific">Leifsonia stereocauli</name>
    <dbReference type="NCBI Taxonomy" id="3134136"/>
    <lineage>
        <taxon>Bacteria</taxon>
        <taxon>Bacillati</taxon>
        <taxon>Actinomycetota</taxon>
        <taxon>Actinomycetes</taxon>
        <taxon>Micrococcales</taxon>
        <taxon>Microbacteriaceae</taxon>
        <taxon>Leifsonia</taxon>
    </lineage>
</organism>
<accession>A0ABU9W7G4</accession>
<dbReference type="EMBL" id="JBCLVG010000003">
    <property type="protein sequence ID" value="MEN1947940.1"/>
    <property type="molecule type" value="Genomic_DNA"/>
</dbReference>
<feature type="compositionally biased region" description="Acidic residues" evidence="1">
    <location>
        <begin position="46"/>
        <end position="56"/>
    </location>
</feature>
<keyword evidence="3" id="KW-1185">Reference proteome</keyword>
<name>A0ABU9W7G4_9MICO</name>
<sequence>MHMDDAAKNNPDGDVKPDGLGGDGTIPNHPGGIGVGVGDGSHFNPEEDAPEADPAELDAVKPDDE</sequence>
<comment type="caution">
    <text evidence="2">The sequence shown here is derived from an EMBL/GenBank/DDBJ whole genome shotgun (WGS) entry which is preliminary data.</text>
</comment>
<reference evidence="2 3" key="1">
    <citation type="submission" date="2024-03" db="EMBL/GenBank/DDBJ databases">
        <title>YIM 134122 draft genome.</title>
        <authorList>
            <person name="Zuo S."/>
            <person name="Xiong L."/>
        </authorList>
    </citation>
    <scope>NUCLEOTIDE SEQUENCE [LARGE SCALE GENOMIC DNA]</scope>
    <source>
        <strain evidence="2 3">YIM 134122</strain>
    </source>
</reference>
<gene>
    <name evidence="2" type="ORF">WJX64_15385</name>
</gene>
<evidence type="ECO:0000313" key="2">
    <source>
        <dbReference type="EMBL" id="MEN1947940.1"/>
    </source>
</evidence>
<evidence type="ECO:0000256" key="1">
    <source>
        <dbReference type="SAM" id="MobiDB-lite"/>
    </source>
</evidence>
<protein>
    <submittedName>
        <fullName evidence="2">Uncharacterized protein</fullName>
    </submittedName>
</protein>
<feature type="region of interest" description="Disordered" evidence="1">
    <location>
        <begin position="1"/>
        <end position="65"/>
    </location>
</feature>
<dbReference type="Proteomes" id="UP001425155">
    <property type="component" value="Unassembled WGS sequence"/>
</dbReference>